<dbReference type="AlphaFoldDB" id="A0A6G7YC77"/>
<name>A0A6G7YC77_9ACTN</name>
<protein>
    <recommendedName>
        <fullName evidence="4">CHRD domain-containing protein</fullName>
    </recommendedName>
</protein>
<dbReference type="RefSeq" id="WP_166314289.1">
    <property type="nucleotide sequence ID" value="NZ_CP049866.1"/>
</dbReference>
<dbReference type="EMBL" id="CP049866">
    <property type="protein sequence ID" value="QIK74405.1"/>
    <property type="molecule type" value="Genomic_DNA"/>
</dbReference>
<proteinExistence type="predicted"/>
<feature type="chain" id="PRO_5039561562" description="CHRD domain-containing protein" evidence="1">
    <location>
        <begin position="36"/>
        <end position="226"/>
    </location>
</feature>
<reference evidence="2 3" key="1">
    <citation type="submission" date="2020-03" db="EMBL/GenBank/DDBJ databases">
        <title>Nocardioides sp. nov., isolated from fish.</title>
        <authorList>
            <person name="Hyun D.-W."/>
            <person name="Bae J.-W."/>
        </authorList>
    </citation>
    <scope>NUCLEOTIDE SEQUENCE [LARGE SCALE GENOMIC DNA]</scope>
    <source>
        <strain evidence="2 3">HDW12A</strain>
    </source>
</reference>
<organism evidence="2 3">
    <name type="scientific">Nocardioides piscis</name>
    <dbReference type="NCBI Taxonomy" id="2714938"/>
    <lineage>
        <taxon>Bacteria</taxon>
        <taxon>Bacillati</taxon>
        <taxon>Actinomycetota</taxon>
        <taxon>Actinomycetes</taxon>
        <taxon>Propionibacteriales</taxon>
        <taxon>Nocardioidaceae</taxon>
        <taxon>Nocardioides</taxon>
    </lineage>
</organism>
<evidence type="ECO:0000313" key="3">
    <source>
        <dbReference type="Proteomes" id="UP000502035"/>
    </source>
</evidence>
<accession>A0A6G7YC77</accession>
<evidence type="ECO:0000256" key="1">
    <source>
        <dbReference type="SAM" id="SignalP"/>
    </source>
</evidence>
<evidence type="ECO:0008006" key="4">
    <source>
        <dbReference type="Google" id="ProtNLM"/>
    </source>
</evidence>
<dbReference type="KEGG" id="npi:G7071_02080"/>
<dbReference type="InterPro" id="IPR006311">
    <property type="entry name" value="TAT_signal"/>
</dbReference>
<keyword evidence="3" id="KW-1185">Reference proteome</keyword>
<feature type="signal peptide" evidence="1">
    <location>
        <begin position="1"/>
        <end position="35"/>
    </location>
</feature>
<dbReference type="Proteomes" id="UP000502035">
    <property type="component" value="Chromosome"/>
</dbReference>
<keyword evidence="1" id="KW-0732">Signal</keyword>
<dbReference type="PROSITE" id="PS51318">
    <property type="entry name" value="TAT"/>
    <property type="match status" value="1"/>
</dbReference>
<gene>
    <name evidence="2" type="ORF">G7071_02080</name>
</gene>
<sequence length="226" mass="23342">MQAKTKSNKRTVLVGTAFVAAAALGGAGILSAANATDTSASNAGASAAKGSTVRADLNPLNNSGVMGKSVVESKGRRLHVTVKAHNLAPNLPHAQHIHFGATARNECPSVADDTNGDVRLTTVEGVPAYGPVRASLTTNGDTSAKSVLAVDRYPTAENGHVRYERTIKTGKNVARAIRQGKGVVVIHGVDYNNNGTYDFDSAGKSELDKSLPAEATDPAVCGVLRK</sequence>
<evidence type="ECO:0000313" key="2">
    <source>
        <dbReference type="EMBL" id="QIK74405.1"/>
    </source>
</evidence>